<comment type="caution">
    <text evidence="1">The sequence shown here is derived from an EMBL/GenBank/DDBJ whole genome shotgun (WGS) entry which is preliminary data.</text>
</comment>
<sequence>MHRRRGAFARFYPGGQLILAFESGQPWSDAGSYGDRYGGIQIMAPTADPLRWVMVGLEFDYRSHDKTFVPHDVVWHPRGALAWLHEGCLYGQVLAHPRGELDFYSWPRRDQELPLELVLDRWGDWRSLELDEAGRILTARDAAGCDRYDLVDGLHARDDGAWEPLEVA</sequence>
<dbReference type="EMBL" id="JAQNDL010000001">
    <property type="protein sequence ID" value="MDC0716654.1"/>
    <property type="molecule type" value="Genomic_DNA"/>
</dbReference>
<protein>
    <submittedName>
        <fullName evidence="1">Uncharacterized protein</fullName>
    </submittedName>
</protein>
<dbReference type="RefSeq" id="WP_272085145.1">
    <property type="nucleotide sequence ID" value="NZ_JAQNDL010000001.1"/>
</dbReference>
<name>A0ABT5DSN6_9BACT</name>
<dbReference type="Proteomes" id="UP001221686">
    <property type="component" value="Unassembled WGS sequence"/>
</dbReference>
<accession>A0ABT5DSN6</accession>
<evidence type="ECO:0000313" key="2">
    <source>
        <dbReference type="Proteomes" id="UP001221686"/>
    </source>
</evidence>
<proteinExistence type="predicted"/>
<gene>
    <name evidence="1" type="ORF">POL25_07110</name>
</gene>
<organism evidence="1 2">
    <name type="scientific">Nannocystis bainbridge</name>
    <dbReference type="NCBI Taxonomy" id="2995303"/>
    <lineage>
        <taxon>Bacteria</taxon>
        <taxon>Pseudomonadati</taxon>
        <taxon>Myxococcota</taxon>
        <taxon>Polyangia</taxon>
        <taxon>Nannocystales</taxon>
        <taxon>Nannocystaceae</taxon>
        <taxon>Nannocystis</taxon>
    </lineage>
</organism>
<evidence type="ECO:0000313" key="1">
    <source>
        <dbReference type="EMBL" id="MDC0716654.1"/>
    </source>
</evidence>
<reference evidence="1 2" key="1">
    <citation type="submission" date="2022-11" db="EMBL/GenBank/DDBJ databases">
        <title>Minimal conservation of predation-associated metabolite biosynthetic gene clusters underscores biosynthetic potential of Myxococcota including descriptions for ten novel species: Archangium lansinium sp. nov., Myxococcus landrumus sp. nov., Nannocystis bai.</title>
        <authorList>
            <person name="Ahearne A."/>
            <person name="Stevens C."/>
            <person name="Dowd S."/>
        </authorList>
    </citation>
    <scope>NUCLEOTIDE SEQUENCE [LARGE SCALE GENOMIC DNA]</scope>
    <source>
        <strain evidence="1 2">BB15-2</strain>
    </source>
</reference>
<keyword evidence="2" id="KW-1185">Reference proteome</keyword>